<feature type="domain" description="DEAD-box RNA helicase Q" evidence="7">
    <location>
        <begin position="2"/>
        <end position="30"/>
    </location>
</feature>
<dbReference type="Gene3D" id="3.40.50.300">
    <property type="entry name" value="P-loop containing nucleotide triphosphate hydrolases"/>
    <property type="match status" value="1"/>
</dbReference>
<dbReference type="EMBL" id="LUCH01010214">
    <property type="protein sequence ID" value="KAF5395827.1"/>
    <property type="molecule type" value="Genomic_DNA"/>
</dbReference>
<keyword evidence="1 6" id="KW-0547">Nucleotide-binding</keyword>
<dbReference type="GO" id="GO:0003723">
    <property type="term" value="F:RNA binding"/>
    <property type="evidence" value="ECO:0007669"/>
    <property type="project" value="UniProtKB-UniRule"/>
</dbReference>
<feature type="short sequence motif" description="Q motif" evidence="5">
    <location>
        <begin position="2"/>
        <end position="30"/>
    </location>
</feature>
<protein>
    <recommendedName>
        <fullName evidence="6">ATP-dependent RNA helicase</fullName>
        <ecNumber evidence="6">3.6.4.13</ecNumber>
    </recommendedName>
</protein>
<gene>
    <name evidence="8" type="ORF">PHET_11414</name>
</gene>
<dbReference type="PANTHER" id="PTHR24031">
    <property type="entry name" value="RNA HELICASE"/>
    <property type="match status" value="1"/>
</dbReference>
<evidence type="ECO:0000313" key="8">
    <source>
        <dbReference type="EMBL" id="KAF5395827.1"/>
    </source>
</evidence>
<dbReference type="InterPro" id="IPR011545">
    <property type="entry name" value="DEAD/DEAH_box_helicase_dom"/>
</dbReference>
<evidence type="ECO:0000256" key="2">
    <source>
        <dbReference type="ARBA" id="ARBA00022801"/>
    </source>
</evidence>
<keyword evidence="4 6" id="KW-0067">ATP-binding</keyword>
<accession>A0A8J4WTA1</accession>
<evidence type="ECO:0000256" key="4">
    <source>
        <dbReference type="ARBA" id="ARBA00022840"/>
    </source>
</evidence>
<dbReference type="GO" id="GO:0003724">
    <property type="term" value="F:RNA helicase activity"/>
    <property type="evidence" value="ECO:0007669"/>
    <property type="project" value="UniProtKB-EC"/>
</dbReference>
<keyword evidence="6" id="KW-0694">RNA-binding</keyword>
<dbReference type="GO" id="GO:0016787">
    <property type="term" value="F:hydrolase activity"/>
    <property type="evidence" value="ECO:0007669"/>
    <property type="project" value="UniProtKB-KW"/>
</dbReference>
<comment type="function">
    <text evidence="6">RNA helicase.</text>
</comment>
<evidence type="ECO:0000256" key="5">
    <source>
        <dbReference type="PROSITE-ProRule" id="PRU00552"/>
    </source>
</evidence>
<dbReference type="Pfam" id="PF00270">
    <property type="entry name" value="DEAD"/>
    <property type="match status" value="1"/>
</dbReference>
<dbReference type="PROSITE" id="PS51195">
    <property type="entry name" value="Q_MOTIF"/>
    <property type="match status" value="1"/>
</dbReference>
<dbReference type="InterPro" id="IPR014014">
    <property type="entry name" value="RNA_helicase_DEAD_Q_motif"/>
</dbReference>
<comment type="similarity">
    <text evidence="6">Belongs to the DEAD box helicase family.</text>
</comment>
<keyword evidence="3 6" id="KW-0347">Helicase</keyword>
<comment type="caution">
    <text evidence="8">The sequence shown here is derived from an EMBL/GenBank/DDBJ whole genome shotgun (WGS) entry which is preliminary data.</text>
</comment>
<dbReference type="GO" id="GO:0005524">
    <property type="term" value="F:ATP binding"/>
    <property type="evidence" value="ECO:0007669"/>
    <property type="project" value="UniProtKB-UniRule"/>
</dbReference>
<evidence type="ECO:0000313" key="9">
    <source>
        <dbReference type="Proteomes" id="UP000748531"/>
    </source>
</evidence>
<name>A0A8J4WTA1_9TREM</name>
<evidence type="ECO:0000256" key="1">
    <source>
        <dbReference type="ARBA" id="ARBA00022741"/>
    </source>
</evidence>
<dbReference type="InterPro" id="IPR027417">
    <property type="entry name" value="P-loop_NTPase"/>
</dbReference>
<evidence type="ECO:0000256" key="3">
    <source>
        <dbReference type="ARBA" id="ARBA00022806"/>
    </source>
</evidence>
<dbReference type="SUPFAM" id="SSF52540">
    <property type="entry name" value="P-loop containing nucleoside triphosphate hydrolases"/>
    <property type="match status" value="1"/>
</dbReference>
<dbReference type="OrthoDB" id="4310724at2759"/>
<dbReference type="AlphaFoldDB" id="A0A8J4WTA1"/>
<organism evidence="8 9">
    <name type="scientific">Paragonimus heterotremus</name>
    <dbReference type="NCBI Taxonomy" id="100268"/>
    <lineage>
        <taxon>Eukaryota</taxon>
        <taxon>Metazoa</taxon>
        <taxon>Spiralia</taxon>
        <taxon>Lophotrochozoa</taxon>
        <taxon>Platyhelminthes</taxon>
        <taxon>Trematoda</taxon>
        <taxon>Digenea</taxon>
        <taxon>Plagiorchiida</taxon>
        <taxon>Troglotremata</taxon>
        <taxon>Troglotrematidae</taxon>
        <taxon>Paragonimus</taxon>
    </lineage>
</organism>
<dbReference type="EC" id="3.6.4.13" evidence="6"/>
<keyword evidence="2 6" id="KW-0378">Hydrolase</keyword>
<sequence length="113" mass="12581">MDIWRELYVPEDITTALSKANFTDPTPIQSRVLPSAIRDCADILGAAPTGSGKTLAYGVPLLIRVRDLQLAEVSLYTFFAVYGISFGSIEQHLLTLTARVLRIFRESVHCKLR</sequence>
<dbReference type="Proteomes" id="UP000748531">
    <property type="component" value="Unassembled WGS sequence"/>
</dbReference>
<evidence type="ECO:0000259" key="7">
    <source>
        <dbReference type="PROSITE" id="PS51195"/>
    </source>
</evidence>
<keyword evidence="9" id="KW-1185">Reference proteome</keyword>
<comment type="domain">
    <text evidence="6">The Q motif is unique to and characteristic of the DEAD box family of RNA helicases and controls ATP binding and hydrolysis.</text>
</comment>
<comment type="catalytic activity">
    <reaction evidence="6">
        <text>ATP + H2O = ADP + phosphate + H(+)</text>
        <dbReference type="Rhea" id="RHEA:13065"/>
        <dbReference type="ChEBI" id="CHEBI:15377"/>
        <dbReference type="ChEBI" id="CHEBI:15378"/>
        <dbReference type="ChEBI" id="CHEBI:30616"/>
        <dbReference type="ChEBI" id="CHEBI:43474"/>
        <dbReference type="ChEBI" id="CHEBI:456216"/>
        <dbReference type="EC" id="3.6.4.13"/>
    </reaction>
</comment>
<reference evidence="8" key="1">
    <citation type="submission" date="2019-05" db="EMBL/GenBank/DDBJ databases">
        <title>Annotation for the trematode Paragonimus heterotremus.</title>
        <authorList>
            <person name="Choi Y.-J."/>
        </authorList>
    </citation>
    <scope>NUCLEOTIDE SEQUENCE</scope>
    <source>
        <strain evidence="8">LC</strain>
    </source>
</reference>
<proteinExistence type="inferred from homology"/>
<evidence type="ECO:0000256" key="6">
    <source>
        <dbReference type="RuleBase" id="RU365068"/>
    </source>
</evidence>